<feature type="transmembrane region" description="Helical" evidence="11">
    <location>
        <begin position="535"/>
        <end position="552"/>
    </location>
</feature>
<feature type="transmembrane region" description="Helical" evidence="11">
    <location>
        <begin position="487"/>
        <end position="505"/>
    </location>
</feature>
<evidence type="ECO:0000256" key="5">
    <source>
        <dbReference type="ARBA" id="ARBA00022692"/>
    </source>
</evidence>
<dbReference type="SUPFAM" id="SSF50156">
    <property type="entry name" value="PDZ domain-like"/>
    <property type="match status" value="3"/>
</dbReference>
<evidence type="ECO:0000256" key="8">
    <source>
        <dbReference type="ARBA" id="ARBA00022989"/>
    </source>
</evidence>
<comment type="cofactor">
    <cofactor evidence="1">
        <name>Zn(2+)</name>
        <dbReference type="ChEBI" id="CHEBI:29105"/>
    </cofactor>
</comment>
<dbReference type="CDD" id="cd06163">
    <property type="entry name" value="S2P-M50_PDZ_RseP-like"/>
    <property type="match status" value="2"/>
</dbReference>
<dbReference type="AlphaFoldDB" id="A0A150Q3Y2"/>
<reference evidence="13 14" key="1">
    <citation type="submission" date="2014-02" db="EMBL/GenBank/DDBJ databases">
        <title>The small core and large imbalanced accessory genome model reveals a collaborative survival strategy of Sorangium cellulosum strains in nature.</title>
        <authorList>
            <person name="Han K."/>
            <person name="Peng R."/>
            <person name="Blom J."/>
            <person name="Li Y.-Z."/>
        </authorList>
    </citation>
    <scope>NUCLEOTIDE SEQUENCE [LARGE SCALE GENOMIC DNA]</scope>
    <source>
        <strain evidence="13 14">So0008-312</strain>
    </source>
</reference>
<name>A0A150Q3Y2_SORCE</name>
<comment type="subcellular location">
    <subcellularLocation>
        <location evidence="2">Membrane</location>
        <topology evidence="2">Multi-pass membrane protein</topology>
    </subcellularLocation>
</comment>
<keyword evidence="4 13" id="KW-0645">Protease</keyword>
<evidence type="ECO:0000256" key="9">
    <source>
        <dbReference type="ARBA" id="ARBA00023049"/>
    </source>
</evidence>
<organism evidence="13 14">
    <name type="scientific">Sorangium cellulosum</name>
    <name type="common">Polyangium cellulosum</name>
    <dbReference type="NCBI Taxonomy" id="56"/>
    <lineage>
        <taxon>Bacteria</taxon>
        <taxon>Pseudomonadati</taxon>
        <taxon>Myxococcota</taxon>
        <taxon>Polyangia</taxon>
        <taxon>Polyangiales</taxon>
        <taxon>Polyangiaceae</taxon>
        <taxon>Sorangium</taxon>
    </lineage>
</organism>
<evidence type="ECO:0000256" key="10">
    <source>
        <dbReference type="ARBA" id="ARBA00023136"/>
    </source>
</evidence>
<feature type="domain" description="PDZ" evidence="12">
    <location>
        <begin position="306"/>
        <end position="359"/>
    </location>
</feature>
<dbReference type="OrthoDB" id="9782003at2"/>
<dbReference type="GO" id="GO:0006508">
    <property type="term" value="P:proteolysis"/>
    <property type="evidence" value="ECO:0007669"/>
    <property type="project" value="UniProtKB-KW"/>
</dbReference>
<evidence type="ECO:0000256" key="3">
    <source>
        <dbReference type="ARBA" id="ARBA00007931"/>
    </source>
</evidence>
<evidence type="ECO:0000256" key="2">
    <source>
        <dbReference type="ARBA" id="ARBA00004141"/>
    </source>
</evidence>
<sequence length="572" mass="63229">MASGHRARPRVKTGPAVDLLYFALLCSVLIFVHELGHFVCAKIFGVKVLTFSIGFGPRVLRLRGRETEYCIALLPLGGFVKMLEENRQEAVLPEDRKRTFESQALWKRVIIVMSGPAMNVLFPVLLYFAVFIGETRFVPPTVGVVLPGHPAEGRLVPGDRILEVDGERVSTFAELHRIVAKSPNQELRLKVFRNKEHVEVTVVPEEKLVHKPLEIVDRVGEIGIKPSRPAAVVGVSRPDSPAFRAGLRTFDVVTEVRGTPVKTFADLEIALEESRGATVPVTYLRPVPVPHALGGLAEMAVYESGVAALTPETGNGDLLARTGIEPADLYVAQVPEGSAEWDAELRPGDRITEVDGVEVTAWSTFVELLFAAPDRPHVITWQRSGQRKSGTIELRREDWIDEYGQHRPRFYLRASNWSPMVAEPYVDSPSAFQFALESAVDETYDVIRFIVVGIVRIMEGKVSISTLGGPITVYDVIGEEGAKGVSYFVWAMAVISINLGLINLLPIPVLDGGHLLFFTFEAVLRRPLPLRVREIASLVGLVVLIGLMGIAFKNDVERRWDVIQGQFKELVG</sequence>
<evidence type="ECO:0000256" key="6">
    <source>
        <dbReference type="ARBA" id="ARBA00022801"/>
    </source>
</evidence>
<evidence type="ECO:0000256" key="7">
    <source>
        <dbReference type="ARBA" id="ARBA00022833"/>
    </source>
</evidence>
<dbReference type="Pfam" id="PF02163">
    <property type="entry name" value="Peptidase_M50"/>
    <property type="match status" value="1"/>
</dbReference>
<dbReference type="InterPro" id="IPR041489">
    <property type="entry name" value="PDZ_6"/>
</dbReference>
<keyword evidence="7" id="KW-0862">Zinc</keyword>
<dbReference type="EMBL" id="JEMA01001093">
    <property type="protein sequence ID" value="KYF62476.1"/>
    <property type="molecule type" value="Genomic_DNA"/>
</dbReference>
<evidence type="ECO:0000256" key="11">
    <source>
        <dbReference type="SAM" id="Phobius"/>
    </source>
</evidence>
<proteinExistence type="inferred from homology"/>
<dbReference type="InterPro" id="IPR036034">
    <property type="entry name" value="PDZ_sf"/>
</dbReference>
<dbReference type="InterPro" id="IPR001478">
    <property type="entry name" value="PDZ"/>
</dbReference>
<keyword evidence="9 13" id="KW-0482">Metalloprotease</keyword>
<evidence type="ECO:0000256" key="4">
    <source>
        <dbReference type="ARBA" id="ARBA00022670"/>
    </source>
</evidence>
<evidence type="ECO:0000313" key="14">
    <source>
        <dbReference type="Proteomes" id="UP000075260"/>
    </source>
</evidence>
<keyword evidence="8 11" id="KW-1133">Transmembrane helix</keyword>
<accession>A0A150Q3Y2</accession>
<gene>
    <name evidence="13" type="ORF">BE15_09025</name>
</gene>
<dbReference type="SMART" id="SM00228">
    <property type="entry name" value="PDZ"/>
    <property type="match status" value="3"/>
</dbReference>
<dbReference type="PANTHER" id="PTHR42837:SF2">
    <property type="entry name" value="MEMBRANE METALLOPROTEASE ARASP2, CHLOROPLASTIC-RELATED"/>
    <property type="match status" value="1"/>
</dbReference>
<dbReference type="Proteomes" id="UP000075260">
    <property type="component" value="Unassembled WGS sequence"/>
</dbReference>
<feature type="transmembrane region" description="Helical" evidence="11">
    <location>
        <begin position="20"/>
        <end position="40"/>
    </location>
</feature>
<dbReference type="NCBIfam" id="TIGR00054">
    <property type="entry name" value="RIP metalloprotease RseP"/>
    <property type="match status" value="1"/>
</dbReference>
<dbReference type="InterPro" id="IPR004387">
    <property type="entry name" value="Pept_M50_Zn"/>
</dbReference>
<feature type="domain" description="PDZ" evidence="12">
    <location>
        <begin position="142"/>
        <end position="195"/>
    </location>
</feature>
<evidence type="ECO:0000313" key="13">
    <source>
        <dbReference type="EMBL" id="KYF62476.1"/>
    </source>
</evidence>
<evidence type="ECO:0000259" key="12">
    <source>
        <dbReference type="PROSITE" id="PS50106"/>
    </source>
</evidence>
<protein>
    <submittedName>
        <fullName evidence="13">RIP metalloprotease RseP</fullName>
    </submittedName>
</protein>
<dbReference type="PROSITE" id="PS50106">
    <property type="entry name" value="PDZ"/>
    <property type="match status" value="2"/>
</dbReference>
<feature type="transmembrane region" description="Helical" evidence="11">
    <location>
        <begin position="105"/>
        <end position="130"/>
    </location>
</feature>
<dbReference type="GO" id="GO:0004222">
    <property type="term" value="F:metalloendopeptidase activity"/>
    <property type="evidence" value="ECO:0007669"/>
    <property type="project" value="InterPro"/>
</dbReference>
<dbReference type="GO" id="GO:0016020">
    <property type="term" value="C:membrane"/>
    <property type="evidence" value="ECO:0007669"/>
    <property type="project" value="UniProtKB-SubCell"/>
</dbReference>
<keyword evidence="5 11" id="KW-0812">Transmembrane</keyword>
<dbReference type="PANTHER" id="PTHR42837">
    <property type="entry name" value="REGULATOR OF SIGMA-E PROTEASE RSEP"/>
    <property type="match status" value="1"/>
</dbReference>
<dbReference type="Pfam" id="PF17820">
    <property type="entry name" value="PDZ_6"/>
    <property type="match status" value="1"/>
</dbReference>
<comment type="similarity">
    <text evidence="3">Belongs to the peptidase M50B family.</text>
</comment>
<keyword evidence="10 11" id="KW-0472">Membrane</keyword>
<keyword evidence="6" id="KW-0378">Hydrolase</keyword>
<dbReference type="Gene3D" id="2.30.42.10">
    <property type="match status" value="3"/>
</dbReference>
<evidence type="ECO:0000256" key="1">
    <source>
        <dbReference type="ARBA" id="ARBA00001947"/>
    </source>
</evidence>
<comment type="caution">
    <text evidence="13">The sequence shown here is derived from an EMBL/GenBank/DDBJ whole genome shotgun (WGS) entry which is preliminary data.</text>
</comment>
<dbReference type="InterPro" id="IPR008915">
    <property type="entry name" value="Peptidase_M50"/>
</dbReference>